<reference evidence="3 4" key="2">
    <citation type="journal article" date="2013" name="PLoS Genet.">
        <title>Comparative genome structure, secondary metabolite, and effector coding capacity across Cochliobolus pathogens.</title>
        <authorList>
            <person name="Condon B.J."/>
            <person name="Leng Y."/>
            <person name="Wu D."/>
            <person name="Bushley K.E."/>
            <person name="Ohm R.A."/>
            <person name="Otillar R."/>
            <person name="Martin J."/>
            <person name="Schackwitz W."/>
            <person name="Grimwood J."/>
            <person name="MohdZainudin N."/>
            <person name="Xue C."/>
            <person name="Wang R."/>
            <person name="Manning V.A."/>
            <person name="Dhillon B."/>
            <person name="Tu Z.J."/>
            <person name="Steffenson B.J."/>
            <person name="Salamov A."/>
            <person name="Sun H."/>
            <person name="Lowry S."/>
            <person name="LaButti K."/>
            <person name="Han J."/>
            <person name="Copeland A."/>
            <person name="Lindquist E."/>
            <person name="Barry K."/>
            <person name="Schmutz J."/>
            <person name="Baker S.E."/>
            <person name="Ciuffetti L.M."/>
            <person name="Grigoriev I.V."/>
            <person name="Zhong S."/>
            <person name="Turgeon B.G."/>
        </authorList>
    </citation>
    <scope>NUCLEOTIDE SEQUENCE [LARGE SCALE GENOMIC DNA]</scope>
    <source>
        <strain evidence="4">28A</strain>
    </source>
</reference>
<dbReference type="eggNOG" id="ENOG502QVGS">
    <property type="taxonomic scope" value="Eukaryota"/>
</dbReference>
<dbReference type="AlphaFoldDB" id="R0J146"/>
<feature type="signal peptide" evidence="2">
    <location>
        <begin position="1"/>
        <end position="21"/>
    </location>
</feature>
<dbReference type="RefSeq" id="XP_008022327.1">
    <property type="nucleotide sequence ID" value="XM_008024136.1"/>
</dbReference>
<keyword evidence="2" id="KW-0732">Signal</keyword>
<dbReference type="GeneID" id="19394969"/>
<keyword evidence="4" id="KW-1185">Reference proteome</keyword>
<accession>R0J146</accession>
<evidence type="ECO:0000256" key="1">
    <source>
        <dbReference type="SAM" id="MobiDB-lite"/>
    </source>
</evidence>
<evidence type="ECO:0000313" key="3">
    <source>
        <dbReference type="EMBL" id="EOA90501.1"/>
    </source>
</evidence>
<gene>
    <name evidence="3" type="ORF">SETTUDRAFT_103201</name>
</gene>
<feature type="compositionally biased region" description="Low complexity" evidence="1">
    <location>
        <begin position="173"/>
        <end position="184"/>
    </location>
</feature>
<evidence type="ECO:0000256" key="2">
    <source>
        <dbReference type="SAM" id="SignalP"/>
    </source>
</evidence>
<dbReference type="HOGENOM" id="CLU_064772_0_0_1"/>
<feature type="region of interest" description="Disordered" evidence="1">
    <location>
        <begin position="120"/>
        <end position="213"/>
    </location>
</feature>
<name>R0J146_EXST2</name>
<evidence type="ECO:0000313" key="4">
    <source>
        <dbReference type="Proteomes" id="UP000016935"/>
    </source>
</evidence>
<proteinExistence type="predicted"/>
<organism evidence="3 4">
    <name type="scientific">Exserohilum turcicum (strain 28A)</name>
    <name type="common">Northern leaf blight fungus</name>
    <name type="synonym">Setosphaeria turcica</name>
    <dbReference type="NCBI Taxonomy" id="671987"/>
    <lineage>
        <taxon>Eukaryota</taxon>
        <taxon>Fungi</taxon>
        <taxon>Dikarya</taxon>
        <taxon>Ascomycota</taxon>
        <taxon>Pezizomycotina</taxon>
        <taxon>Dothideomycetes</taxon>
        <taxon>Pleosporomycetidae</taxon>
        <taxon>Pleosporales</taxon>
        <taxon>Pleosporineae</taxon>
        <taxon>Pleosporaceae</taxon>
        <taxon>Exserohilum</taxon>
    </lineage>
</organism>
<protein>
    <submittedName>
        <fullName evidence="3">Uncharacterized protein</fullName>
    </submittedName>
</protein>
<dbReference type="Proteomes" id="UP000016935">
    <property type="component" value="Unassembled WGS sequence"/>
</dbReference>
<sequence length="263" mass="26398">MLPVSLRATALVLLSASTTTALSVSLASFVPRLDNLPQPCSDVYTTAITGCTPDDFKQGATCSAACVRGLAQIGDNVKRSCADVDVGELSIIGVFQNDLGIPSLCPGVVVTTIGSGSVMTSTTMSTVARSTTRADTTSSTNSAAKTTSTPSPSASSTGGSKSTSTDLVMDPNATATKATMTVVVPPDNTAPPKDTASPTDLAPTKQSTRPQETVAPGAQLSNAFSGGGSPFDIVATGSSNHLDMFDGAAVALLAVTLLFVVCA</sequence>
<reference evidence="3 4" key="1">
    <citation type="journal article" date="2012" name="PLoS Pathog.">
        <title>Diverse lifestyles and strategies of plant pathogenesis encoded in the genomes of eighteen Dothideomycetes fungi.</title>
        <authorList>
            <person name="Ohm R.A."/>
            <person name="Feau N."/>
            <person name="Henrissat B."/>
            <person name="Schoch C.L."/>
            <person name="Horwitz B.A."/>
            <person name="Barry K.W."/>
            <person name="Condon B.J."/>
            <person name="Copeland A.C."/>
            <person name="Dhillon B."/>
            <person name="Glaser F."/>
            <person name="Hesse C.N."/>
            <person name="Kosti I."/>
            <person name="LaButti K."/>
            <person name="Lindquist E.A."/>
            <person name="Lucas S."/>
            <person name="Salamov A.A."/>
            <person name="Bradshaw R.E."/>
            <person name="Ciuffetti L."/>
            <person name="Hamelin R.C."/>
            <person name="Kema G.H.J."/>
            <person name="Lawrence C."/>
            <person name="Scott J.A."/>
            <person name="Spatafora J.W."/>
            <person name="Turgeon B.G."/>
            <person name="de Wit P.J.G.M."/>
            <person name="Zhong S."/>
            <person name="Goodwin S.B."/>
            <person name="Grigoriev I.V."/>
        </authorList>
    </citation>
    <scope>NUCLEOTIDE SEQUENCE [LARGE SCALE GENOMIC DNA]</scope>
    <source>
        <strain evidence="4">28A</strain>
    </source>
</reference>
<dbReference type="OrthoDB" id="5427833at2759"/>
<feature type="compositionally biased region" description="Low complexity" evidence="1">
    <location>
        <begin position="120"/>
        <end position="166"/>
    </location>
</feature>
<dbReference type="EMBL" id="KB908493">
    <property type="protein sequence ID" value="EOA90501.1"/>
    <property type="molecule type" value="Genomic_DNA"/>
</dbReference>
<feature type="chain" id="PRO_5004343323" evidence="2">
    <location>
        <begin position="22"/>
        <end position="263"/>
    </location>
</feature>